<keyword evidence="1" id="KW-0597">Phosphoprotein</keyword>
<evidence type="ECO:0000256" key="2">
    <source>
        <dbReference type="ARBA" id="ARBA00022723"/>
    </source>
</evidence>
<feature type="region of interest" description="Disordered" evidence="8">
    <location>
        <begin position="294"/>
        <end position="320"/>
    </location>
</feature>
<dbReference type="KEGG" id="alim:106523796"/>
<feature type="region of interest" description="Disordered" evidence="8">
    <location>
        <begin position="352"/>
        <end position="405"/>
    </location>
</feature>
<keyword evidence="2" id="KW-0479">Metal-binding</keyword>
<evidence type="ECO:0000256" key="7">
    <source>
        <dbReference type="ARBA" id="ARBA00040410"/>
    </source>
</evidence>
<organism evidence="10 11">
    <name type="scientific">Austrofundulus limnaeus</name>
    <name type="common">Annual killifish</name>
    <dbReference type="NCBI Taxonomy" id="52670"/>
    <lineage>
        <taxon>Eukaryota</taxon>
        <taxon>Metazoa</taxon>
        <taxon>Chordata</taxon>
        <taxon>Craniata</taxon>
        <taxon>Vertebrata</taxon>
        <taxon>Euteleostomi</taxon>
        <taxon>Actinopterygii</taxon>
        <taxon>Neopterygii</taxon>
        <taxon>Teleostei</taxon>
        <taxon>Neoteleostei</taxon>
        <taxon>Acanthomorphata</taxon>
        <taxon>Ovalentaria</taxon>
        <taxon>Atherinomorphae</taxon>
        <taxon>Cyprinodontiformes</taxon>
        <taxon>Rivulidae</taxon>
        <taxon>Austrofundulus</taxon>
    </lineage>
</organism>
<feature type="region of interest" description="Disordered" evidence="8">
    <location>
        <begin position="507"/>
        <end position="576"/>
    </location>
</feature>
<comment type="function">
    <text evidence="6">Negative feedback regulator that controls excessive innate immune responses. Regulates both Toll-like receptor 4 (TLR4) and DDX58/RIG1-like helicases (RLH) pathways. May inhibit the LTR pathway by direct interaction with TRAF6 and attenuation of NF-kappa-B activation. May negatively regulate the RLH pathway downstream from MAVS and upstream of NF-kappa-B and IRF3.</text>
</comment>
<evidence type="ECO:0000256" key="4">
    <source>
        <dbReference type="ARBA" id="ARBA00022833"/>
    </source>
</evidence>
<keyword evidence="5" id="KW-0007">Acetylation</keyword>
<dbReference type="Pfam" id="PF21366">
    <property type="entry name" value="TRAFD1-XIAF1_ZnF"/>
    <property type="match status" value="1"/>
</dbReference>
<dbReference type="InterPro" id="IPR049439">
    <property type="entry name" value="TRAFD1-XIAF1_Znf"/>
</dbReference>
<proteinExistence type="predicted"/>
<evidence type="ECO:0000256" key="6">
    <source>
        <dbReference type="ARBA" id="ARBA00037636"/>
    </source>
</evidence>
<accession>A0A2I4BYH0</accession>
<evidence type="ECO:0000313" key="10">
    <source>
        <dbReference type="Proteomes" id="UP000192220"/>
    </source>
</evidence>
<evidence type="ECO:0000256" key="5">
    <source>
        <dbReference type="ARBA" id="ARBA00022990"/>
    </source>
</evidence>
<sequence length="576" mass="63726">MFVGFGKDMADENTQFCGNCKRDIPEANFTTHEIHCRRNIALCDVCHEPVPQSDLEEHKIQEHTQILCKCGLKIEKNYLDVHQISECSQRLVPCQYCELELVFSQSKDHEDYCGARTEPCPHCKNNVMLREQAVHSVTCGSLTPPQERNNSKAMFTQVEQPYSDVWLGAHSIRNHLGGQDRGPKNNNISAVEHVLFPRLFDPPVYSTSHGRQALTNQNTTPQGTTFSQSLEQGDFLLGGGDGWPLSDHTADEDSSNLDYMLALSLQGDGETAGGAEGNAWSSIWDQKVEDTSGTSSFFKSSFNRPNLSGGTNTGDVQDKSQTDTMLPCEFCEELFPEEDLILHQTGCSPASAFASFSKQPSSPPKPEETTQSSSGPIQSIPDTLLSNSPTLPRSASPASYSSPVSPLEGDTLIPCEFCGVALEESVVFHHQDKCDMHPETAHQLNNSAPIKESPANNTFGQMAPDFQRRMKHQADVLEEDFESFRTTTPRHGFEAWDRDFGLPDLKTKLGGDASSRPRAQQDREPVGAPFFFCDTEMPGSASLKGPHIAENEEERGTNRTPLPKLPKKQNEDKQED</sequence>
<evidence type="ECO:0000256" key="3">
    <source>
        <dbReference type="ARBA" id="ARBA00022771"/>
    </source>
</evidence>
<feature type="compositionally biased region" description="Basic and acidic residues" evidence="8">
    <location>
        <begin position="547"/>
        <end position="557"/>
    </location>
</feature>
<dbReference type="RefSeq" id="XP_013872803.1">
    <property type="nucleotide sequence ID" value="XM_014017349.1"/>
</dbReference>
<dbReference type="InParanoid" id="A0A2I4BYH0"/>
<feature type="compositionally biased region" description="Low complexity" evidence="8">
    <location>
        <begin position="392"/>
        <end position="405"/>
    </location>
</feature>
<dbReference type="Proteomes" id="UP000192220">
    <property type="component" value="Unplaced"/>
</dbReference>
<dbReference type="Gene3D" id="3.30.40.10">
    <property type="entry name" value="Zinc/RING finger domain, C3HC4 (zinc finger)"/>
    <property type="match status" value="2"/>
</dbReference>
<dbReference type="PANTHER" id="PTHR16295">
    <property type="entry name" value="TRAF-TYPE ZINC FINGER PROTEIN-RELATED"/>
    <property type="match status" value="1"/>
</dbReference>
<dbReference type="OrthoDB" id="422728at2759"/>
<evidence type="ECO:0000256" key="1">
    <source>
        <dbReference type="ARBA" id="ARBA00022553"/>
    </source>
</evidence>
<keyword evidence="4" id="KW-0862">Zinc</keyword>
<feature type="region of interest" description="Disordered" evidence="8">
    <location>
        <begin position="207"/>
        <end position="227"/>
    </location>
</feature>
<dbReference type="CTD" id="10906"/>
<dbReference type="STRING" id="52670.A0A2I4BYH0"/>
<keyword evidence="3" id="KW-0863">Zinc-finger</keyword>
<reference evidence="11" key="1">
    <citation type="submission" date="2025-08" db="UniProtKB">
        <authorList>
            <consortium name="RefSeq"/>
        </authorList>
    </citation>
    <scope>IDENTIFICATION</scope>
    <source>
        <strain evidence="11">Quisiro</strain>
        <tissue evidence="11">Liver</tissue>
    </source>
</reference>
<dbReference type="GO" id="GO:0005739">
    <property type="term" value="C:mitochondrion"/>
    <property type="evidence" value="ECO:0007669"/>
    <property type="project" value="TreeGrafter"/>
</dbReference>
<gene>
    <name evidence="11" type="primary">trafd1</name>
</gene>
<protein>
    <recommendedName>
        <fullName evidence="7">TRAF-type zinc finger domain-containing protein 1</fullName>
    </recommendedName>
</protein>
<evidence type="ECO:0000259" key="9">
    <source>
        <dbReference type="Pfam" id="PF21366"/>
    </source>
</evidence>
<dbReference type="FunCoup" id="A0A2I4BYH0">
    <property type="interactions" value="1060"/>
</dbReference>
<name>A0A2I4BYH0_AUSLI</name>
<dbReference type="PANTHER" id="PTHR16295:SF19">
    <property type="entry name" value="TRAF-TYPE ZINC FINGER DOMAIN-CONTAINING PROTEIN 1"/>
    <property type="match status" value="1"/>
</dbReference>
<feature type="compositionally biased region" description="Polar residues" evidence="8">
    <location>
        <begin position="303"/>
        <end position="315"/>
    </location>
</feature>
<dbReference type="InterPro" id="IPR051986">
    <property type="entry name" value="Innate_Immune_Apopt_Reg"/>
</dbReference>
<keyword evidence="10" id="KW-1185">Reference proteome</keyword>
<dbReference type="InterPro" id="IPR013083">
    <property type="entry name" value="Znf_RING/FYVE/PHD"/>
</dbReference>
<dbReference type="GO" id="GO:0045824">
    <property type="term" value="P:negative regulation of innate immune response"/>
    <property type="evidence" value="ECO:0007669"/>
    <property type="project" value="TreeGrafter"/>
</dbReference>
<feature type="domain" description="TRAFD1/XAF1 zinc finger" evidence="9">
    <location>
        <begin position="99"/>
        <end position="140"/>
    </location>
</feature>
<dbReference type="AlphaFoldDB" id="A0A2I4BYH0"/>
<evidence type="ECO:0000256" key="8">
    <source>
        <dbReference type="SAM" id="MobiDB-lite"/>
    </source>
</evidence>
<feature type="compositionally biased region" description="Polar residues" evidence="8">
    <location>
        <begin position="375"/>
        <end position="391"/>
    </location>
</feature>
<dbReference type="GO" id="GO:0008270">
    <property type="term" value="F:zinc ion binding"/>
    <property type="evidence" value="ECO:0007669"/>
    <property type="project" value="UniProtKB-KW"/>
</dbReference>
<evidence type="ECO:0000313" key="11">
    <source>
        <dbReference type="RefSeq" id="XP_013872803.1"/>
    </source>
</evidence>
<dbReference type="GeneID" id="106523796"/>